<dbReference type="OrthoDB" id="7869496at2"/>
<dbReference type="Proteomes" id="UP000026249">
    <property type="component" value="Unassembled WGS sequence"/>
</dbReference>
<evidence type="ECO:0000313" key="3">
    <source>
        <dbReference type="Proteomes" id="UP000026249"/>
    </source>
</evidence>
<sequence length="145" mass="15981">MERTLTLAPATWQALTQIATLENVPVDTVIAEAIRRDLFRRTRAKKAVRADERLVAPLRALLASDFAKAETWEDLHQRLRAKGYTLVEAGAGLALCDAQNGQRVCKASDLGNSYGRLMQRFGCTMPGHSHTYLAPRMGVSLASSR</sequence>
<evidence type="ECO:0000313" key="2">
    <source>
        <dbReference type="EMBL" id="KAJ57406.1"/>
    </source>
</evidence>
<protein>
    <recommendedName>
        <fullName evidence="1">TraI-like middle domain-containing protein</fullName>
    </recommendedName>
</protein>
<organism evidence="2 3">
    <name type="scientific">Actibacterium mucosum KCTC 23349</name>
    <dbReference type="NCBI Taxonomy" id="1454373"/>
    <lineage>
        <taxon>Bacteria</taxon>
        <taxon>Pseudomonadati</taxon>
        <taxon>Pseudomonadota</taxon>
        <taxon>Alphaproteobacteria</taxon>
        <taxon>Rhodobacterales</taxon>
        <taxon>Roseobacteraceae</taxon>
        <taxon>Actibacterium</taxon>
    </lineage>
</organism>
<dbReference type="AlphaFoldDB" id="A0A037ZLX6"/>
<dbReference type="InterPro" id="IPR054462">
    <property type="entry name" value="TraI_M"/>
</dbReference>
<dbReference type="EMBL" id="JFKE01000001">
    <property type="protein sequence ID" value="KAJ57406.1"/>
    <property type="molecule type" value="Genomic_DNA"/>
</dbReference>
<feature type="domain" description="TraI-like middle" evidence="1">
    <location>
        <begin position="54"/>
        <end position="122"/>
    </location>
</feature>
<dbReference type="Pfam" id="PF22863">
    <property type="entry name" value="TraI_middle"/>
    <property type="match status" value="1"/>
</dbReference>
<gene>
    <name evidence="2" type="ORF">ACMU_02565</name>
</gene>
<proteinExistence type="predicted"/>
<name>A0A037ZLX6_9RHOB</name>
<evidence type="ECO:0000259" key="1">
    <source>
        <dbReference type="Pfam" id="PF22863"/>
    </source>
</evidence>
<keyword evidence="3" id="KW-1185">Reference proteome</keyword>
<dbReference type="STRING" id="1454373.ACMU_02565"/>
<dbReference type="RefSeq" id="WP_035255721.1">
    <property type="nucleotide sequence ID" value="NZ_JFKE01000001.1"/>
</dbReference>
<reference evidence="2 3" key="1">
    <citation type="submission" date="2014-03" db="EMBL/GenBank/DDBJ databases">
        <title>Draft Genome Sequence of Actibacterium mucosum KCTC 23349, a Marine Alphaproteobacterium with Complex Ionic Requirements Isolated from Mediterranean Seawater at Malvarrosa Beach, Valencia, Spain.</title>
        <authorList>
            <person name="Arahal D.R."/>
            <person name="Shao Z."/>
            <person name="Lai Q."/>
            <person name="Pujalte M.J."/>
        </authorList>
    </citation>
    <scope>NUCLEOTIDE SEQUENCE [LARGE SCALE GENOMIC DNA]</scope>
    <source>
        <strain evidence="2 3">KCTC 23349</strain>
    </source>
</reference>
<accession>A0A037ZLX6</accession>
<comment type="caution">
    <text evidence="2">The sequence shown here is derived from an EMBL/GenBank/DDBJ whole genome shotgun (WGS) entry which is preliminary data.</text>
</comment>